<accession>A0ABT3ZF49</accession>
<reference evidence="1" key="1">
    <citation type="submission" date="2022-10" db="EMBL/GenBank/DDBJ databases">
        <title>Hoeflea sp. G2-23, isolated from marine algae.</title>
        <authorList>
            <person name="Kristyanto S."/>
            <person name="Kim J.M."/>
            <person name="Jeon C.O."/>
        </authorList>
    </citation>
    <scope>NUCLEOTIDE SEQUENCE</scope>
    <source>
        <strain evidence="1">G2-23</strain>
    </source>
</reference>
<dbReference type="EMBL" id="JAOVZR010000001">
    <property type="protein sequence ID" value="MCY0150323.1"/>
    <property type="molecule type" value="Genomic_DNA"/>
</dbReference>
<dbReference type="RefSeq" id="WP_267655756.1">
    <property type="nucleotide sequence ID" value="NZ_JAOVZR010000001.1"/>
</dbReference>
<sequence length="342" mass="39320">MVPRCGTGTSERAAAVLLNDRLNGSNALKDNFVMSDEKIVLICRKVLSISDKIHINSKEGYEYINSGTFNYIYNNSKNNVDYKSVIRSNGFIDIEEEFIESEIDYKSIFLHHEENSRYKSNFKLSKVTFIFYKSGILSLYYYYNFLGGELDIDASSTFANQACENDGPIYRGWLSELCKMGIVTDLSSFPLETPSLRSEREELFELHSRTNSWHSNWFMCHGSQILVPGLSDKIGFSDRKKLTYLESDSNTICVNIAANKVSEVTGTYVLSGDDEYLNRKECQIDFIEIANSDMTIRYLNECGEKNALIAAQRLDEFFNKYGKKSLKKYQRYKILIITRRAQ</sequence>
<protein>
    <submittedName>
        <fullName evidence="1">Uncharacterized protein</fullName>
    </submittedName>
</protein>
<name>A0ABT3ZF49_9HYPH</name>
<evidence type="ECO:0000313" key="1">
    <source>
        <dbReference type="EMBL" id="MCY0150323.1"/>
    </source>
</evidence>
<comment type="caution">
    <text evidence="1">The sequence shown here is derived from an EMBL/GenBank/DDBJ whole genome shotgun (WGS) entry which is preliminary data.</text>
</comment>
<organism evidence="1 2">
    <name type="scientific">Hoeflea algicola</name>
    <dbReference type="NCBI Taxonomy" id="2983763"/>
    <lineage>
        <taxon>Bacteria</taxon>
        <taxon>Pseudomonadati</taxon>
        <taxon>Pseudomonadota</taxon>
        <taxon>Alphaproteobacteria</taxon>
        <taxon>Hyphomicrobiales</taxon>
        <taxon>Rhizobiaceae</taxon>
        <taxon>Hoeflea</taxon>
    </lineage>
</organism>
<evidence type="ECO:0000313" key="2">
    <source>
        <dbReference type="Proteomes" id="UP001073227"/>
    </source>
</evidence>
<keyword evidence="2" id="KW-1185">Reference proteome</keyword>
<proteinExistence type="predicted"/>
<gene>
    <name evidence="1" type="ORF">OEG84_22095</name>
</gene>
<dbReference type="Proteomes" id="UP001073227">
    <property type="component" value="Unassembled WGS sequence"/>
</dbReference>